<proteinExistence type="predicted"/>
<sequence>MSVMDKKYINVLNCEENVVIAPTTNGRCYTFETGSLEEPCVLPIPSEEVRYMNSVSKCFKNGVLRFEADEAPEIYEELGIRDPESILFMEKIDEMLQNPTTEYMERIVAIKEPSQFERVRGRFYFLTNNGIDIPMKVGKVVEARYKELVAGKLHSDIMINPVQNTNEVDKARIKELEDRSKAYDDTIAALMARLAALEGKAETAETPKEDDNPVATPATAPVQKRGRPAKKAVSAK</sequence>
<organism evidence="2">
    <name type="scientific">Siphoviridae sp. ct96x5</name>
    <dbReference type="NCBI Taxonomy" id="2825367"/>
    <lineage>
        <taxon>Viruses</taxon>
        <taxon>Duplodnaviria</taxon>
        <taxon>Heunggongvirae</taxon>
        <taxon>Uroviricota</taxon>
        <taxon>Caudoviricetes</taxon>
    </lineage>
</organism>
<protein>
    <submittedName>
        <fullName evidence="2">Uncharacterized protein</fullName>
    </submittedName>
</protein>
<feature type="region of interest" description="Disordered" evidence="1">
    <location>
        <begin position="199"/>
        <end position="236"/>
    </location>
</feature>
<accession>A0A8S5PSV3</accession>
<feature type="compositionally biased region" description="Basic and acidic residues" evidence="1">
    <location>
        <begin position="199"/>
        <end position="211"/>
    </location>
</feature>
<evidence type="ECO:0000256" key="1">
    <source>
        <dbReference type="SAM" id="MobiDB-lite"/>
    </source>
</evidence>
<evidence type="ECO:0000313" key="2">
    <source>
        <dbReference type="EMBL" id="DAE09545.1"/>
    </source>
</evidence>
<dbReference type="EMBL" id="BK015488">
    <property type="protein sequence ID" value="DAE09545.1"/>
    <property type="molecule type" value="Genomic_DNA"/>
</dbReference>
<name>A0A8S5PSV3_9CAUD</name>
<reference evidence="2" key="1">
    <citation type="journal article" date="2021" name="Proc. Natl. Acad. Sci. U.S.A.">
        <title>A Catalog of Tens of Thousands of Viruses from Human Metagenomes Reveals Hidden Associations with Chronic Diseases.</title>
        <authorList>
            <person name="Tisza M.J."/>
            <person name="Buck C.B."/>
        </authorList>
    </citation>
    <scope>NUCLEOTIDE SEQUENCE</scope>
    <source>
        <strain evidence="2">Ct96x5</strain>
    </source>
</reference>